<name>A0ABV9X9K9_9ACTN</name>
<feature type="region of interest" description="Disordered" evidence="1">
    <location>
        <begin position="1"/>
        <end position="23"/>
    </location>
</feature>
<evidence type="ECO:0000313" key="2">
    <source>
        <dbReference type="EMBL" id="MFC5021806.1"/>
    </source>
</evidence>
<evidence type="ECO:0000256" key="1">
    <source>
        <dbReference type="SAM" id="MobiDB-lite"/>
    </source>
</evidence>
<dbReference type="RefSeq" id="WP_345693747.1">
    <property type="nucleotide sequence ID" value="NZ_BAABIT010000001.1"/>
</dbReference>
<dbReference type="EMBL" id="JBHSJD010000002">
    <property type="protein sequence ID" value="MFC5021806.1"/>
    <property type="molecule type" value="Genomic_DNA"/>
</dbReference>
<organism evidence="2 3">
    <name type="scientific">Streptomyces coeruleoprunus</name>
    <dbReference type="NCBI Taxonomy" id="285563"/>
    <lineage>
        <taxon>Bacteria</taxon>
        <taxon>Bacillati</taxon>
        <taxon>Actinomycetota</taxon>
        <taxon>Actinomycetes</taxon>
        <taxon>Kitasatosporales</taxon>
        <taxon>Streptomycetaceae</taxon>
        <taxon>Streptomyces</taxon>
    </lineage>
</organism>
<protein>
    <recommendedName>
        <fullName evidence="4">Baseplate assembly protein</fullName>
    </recommendedName>
</protein>
<accession>A0ABV9X9K9</accession>
<dbReference type="Proteomes" id="UP001595829">
    <property type="component" value="Unassembled WGS sequence"/>
</dbReference>
<keyword evidence="3" id="KW-1185">Reference proteome</keyword>
<gene>
    <name evidence="2" type="ORF">ACFPM3_06545</name>
</gene>
<comment type="caution">
    <text evidence="2">The sequence shown here is derived from an EMBL/GenBank/DDBJ whole genome shotgun (WGS) entry which is preliminary data.</text>
</comment>
<evidence type="ECO:0008006" key="4">
    <source>
        <dbReference type="Google" id="ProtNLM"/>
    </source>
</evidence>
<sequence length="898" mass="93694">MSTPPAGPSGTRSSGPPLGGTRPLLRAGMVGIARVEVVGADSATGAPPRLAVLLEPADATDLASWLLDRTGYSLTGGARLRPRIAEVEPVPGHPDRVTLRLDGEGDRSTYTLALTGENADPFHNTADVRFRLDCATDTDCGRASGPAAAEPPSTVRIDYLARDFAGFRRALQGFLPTRMPGWTESSEADVGVMLLELLAATADGFSYVLDRVANEAFLDTATRRRSVAGHLALIGHHLDEGASATTLLQFRVARPHLLAAGFAVRQQTTDNRGAAPARLGSDAEDAVVFETVTDAVLWPEHNELVIYDWDSPDGYLPAGATSAHLVGHLTALAAGDALALRDTATGRAEVVRLDRTPERLPATPYGAHGTPPLTRVTWTRATATRVDHPVAGTVVQGNLVPATHGRTHRARVVLPAPGGRADRSTDGAPDTTASAIAHPAVVSPGGVVLLTVWGLADGQEVVLVVESPLGEREVRTRPQDIAGGLDGEPFTIDSDAPAGIWRALVGATAEGALAAPQAVATWEVRPAAAPGTTDSPGPRLRVPVPGAPLSIDAAGRPQVWATVDGAEWRWVPTLLDSGPRERVFTLEPGDDGGATMLFGQGGTRTAGRGAFGLRPDDGAVVDLRFRVGLGTGGNVPAGSLNVPVDDGASTVAGPGGWLVSVTNPLPATGGRGPQDIEDARRTGPAAAGDRLVAVTARDYADAVAEFDRSLGGGVVSRARAEFRWTGSWTAVDLILDLAAGAELDDRLSADLLAFLDRRRLTGYDLQLLPARDLPLQLALTVCVRPGFLAWSVRQDVAAALRPGSHDGGPRGLFHPENLSFGDPVLLSRLYLAVQAVPGVESVGVDVLAPLDSATPEADTAQVKATGQLTVGRDQIARLDHDPARPERGRLTLVTLGGR</sequence>
<evidence type="ECO:0000313" key="3">
    <source>
        <dbReference type="Proteomes" id="UP001595829"/>
    </source>
</evidence>
<reference evidence="3" key="1">
    <citation type="journal article" date="2019" name="Int. J. Syst. Evol. Microbiol.">
        <title>The Global Catalogue of Microorganisms (GCM) 10K type strain sequencing project: providing services to taxonomists for standard genome sequencing and annotation.</title>
        <authorList>
            <consortium name="The Broad Institute Genomics Platform"/>
            <consortium name="The Broad Institute Genome Sequencing Center for Infectious Disease"/>
            <person name="Wu L."/>
            <person name="Ma J."/>
        </authorList>
    </citation>
    <scope>NUCLEOTIDE SEQUENCE [LARGE SCALE GENOMIC DNA]</scope>
    <source>
        <strain evidence="3">CGMCC 4.1648</strain>
    </source>
</reference>
<proteinExistence type="predicted"/>